<gene>
    <name evidence="1" type="ORF">CJP73_00660</name>
</gene>
<protein>
    <submittedName>
        <fullName evidence="1">Uncharacterized protein</fullName>
    </submittedName>
</protein>
<dbReference type="Proteomes" id="UP000266206">
    <property type="component" value="Unassembled WGS sequence"/>
</dbReference>
<reference evidence="1 2" key="1">
    <citation type="submission" date="2017-08" db="EMBL/GenBank/DDBJ databases">
        <title>Pusillimonas indicus sp. nov., a member of the family Alcaligenaceae isolated from surface seawater.</title>
        <authorList>
            <person name="Li J."/>
        </authorList>
    </citation>
    <scope>NUCLEOTIDE SEQUENCE [LARGE SCALE GENOMIC DNA]</scope>
    <source>
        <strain evidence="1 2">L52-1-41</strain>
    </source>
</reference>
<organism evidence="1 2">
    <name type="scientific">Neopusillimonas maritima</name>
    <dbReference type="NCBI Taxonomy" id="2026239"/>
    <lineage>
        <taxon>Bacteria</taxon>
        <taxon>Pseudomonadati</taxon>
        <taxon>Pseudomonadota</taxon>
        <taxon>Betaproteobacteria</taxon>
        <taxon>Burkholderiales</taxon>
        <taxon>Alcaligenaceae</taxon>
        <taxon>Neopusillimonas</taxon>
    </lineage>
</organism>
<sequence>MTTDKDTDVTPGCGQTVNNCPKRYALGSKHYKQEVVPCMMEHPQGKYVLFTEYQKLAAHNQYCEALIAKLRGDKQSPQGPSSRLFGGRS</sequence>
<dbReference type="AlphaFoldDB" id="A0A3A1YUV5"/>
<name>A0A3A1YUV5_9BURK</name>
<proteinExistence type="predicted"/>
<dbReference type="RefSeq" id="WP_119515218.1">
    <property type="nucleotide sequence ID" value="NZ_NQYH01000001.1"/>
</dbReference>
<dbReference type="EMBL" id="NQYH01000001">
    <property type="protein sequence ID" value="RIY41992.1"/>
    <property type="molecule type" value="Genomic_DNA"/>
</dbReference>
<comment type="caution">
    <text evidence="1">The sequence shown here is derived from an EMBL/GenBank/DDBJ whole genome shotgun (WGS) entry which is preliminary data.</text>
</comment>
<evidence type="ECO:0000313" key="1">
    <source>
        <dbReference type="EMBL" id="RIY41992.1"/>
    </source>
</evidence>
<accession>A0A3A1YUV5</accession>
<evidence type="ECO:0000313" key="2">
    <source>
        <dbReference type="Proteomes" id="UP000266206"/>
    </source>
</evidence>